<dbReference type="PROSITE" id="PS50893">
    <property type="entry name" value="ABC_TRANSPORTER_2"/>
    <property type="match status" value="1"/>
</dbReference>
<dbReference type="InterPro" id="IPR005286">
    <property type="entry name" value="Cell_div_FtsE"/>
</dbReference>
<evidence type="ECO:0000256" key="6">
    <source>
        <dbReference type="ARBA" id="ARBA00022618"/>
    </source>
</evidence>
<evidence type="ECO:0000256" key="3">
    <source>
        <dbReference type="ARBA" id="ARBA00020019"/>
    </source>
</evidence>
<dbReference type="FunFam" id="3.40.50.300:FF:000056">
    <property type="entry name" value="Cell division ATP-binding protein FtsE"/>
    <property type="match status" value="1"/>
</dbReference>
<comment type="function">
    <text evidence="1">Part of the ABC transporter FtsEX involved in cellular division. Important for assembly or stability of the septal ring.</text>
</comment>
<evidence type="ECO:0000256" key="4">
    <source>
        <dbReference type="ARBA" id="ARBA00022448"/>
    </source>
</evidence>
<dbReference type="Gene3D" id="3.40.50.300">
    <property type="entry name" value="P-loop containing nucleotide triphosphate hydrolases"/>
    <property type="match status" value="1"/>
</dbReference>
<keyword evidence="9 11" id="KW-0472">Membrane</keyword>
<dbReference type="GO" id="GO:0005886">
    <property type="term" value="C:plasma membrane"/>
    <property type="evidence" value="ECO:0007669"/>
    <property type="project" value="UniProtKB-SubCell"/>
</dbReference>
<dbReference type="GO" id="GO:0022857">
    <property type="term" value="F:transmembrane transporter activity"/>
    <property type="evidence" value="ECO:0007669"/>
    <property type="project" value="TreeGrafter"/>
</dbReference>
<dbReference type="Pfam" id="PF00005">
    <property type="entry name" value="ABC_tran"/>
    <property type="match status" value="1"/>
</dbReference>
<dbReference type="GO" id="GO:0051301">
    <property type="term" value="P:cell division"/>
    <property type="evidence" value="ECO:0007669"/>
    <property type="project" value="UniProtKB-UniRule"/>
</dbReference>
<comment type="subcellular location">
    <subcellularLocation>
        <location evidence="11">Cell membrane</location>
        <topology evidence="11">Peripheral membrane protein</topology>
        <orientation evidence="11">Cytoplasmic side</orientation>
    </subcellularLocation>
</comment>
<dbReference type="PANTHER" id="PTHR24220">
    <property type="entry name" value="IMPORT ATP-BINDING PROTEIN"/>
    <property type="match status" value="1"/>
</dbReference>
<keyword evidence="5 11" id="KW-1003">Cell membrane</keyword>
<evidence type="ECO:0000256" key="2">
    <source>
        <dbReference type="ARBA" id="ARBA00005417"/>
    </source>
</evidence>
<evidence type="ECO:0000256" key="9">
    <source>
        <dbReference type="ARBA" id="ARBA00023136"/>
    </source>
</evidence>
<dbReference type="PANTHER" id="PTHR24220:SF470">
    <property type="entry name" value="CELL DIVISION ATP-BINDING PROTEIN FTSE"/>
    <property type="match status" value="1"/>
</dbReference>
<keyword evidence="7 11" id="KW-0547">Nucleotide-binding</keyword>
<evidence type="ECO:0000256" key="7">
    <source>
        <dbReference type="ARBA" id="ARBA00022741"/>
    </source>
</evidence>
<comment type="subunit">
    <text evidence="11">Homodimer. Forms a membrane-associated complex with FtsX.</text>
</comment>
<sequence length="224" mass="25294">MALGKPLLQLEKVTKIYPPSIRALENISFEVRRGELLFVTGPSGAGKSTLLNLIFGLERPSSGRILYGDLDYAHLRRRDLIALRRRMGFIFQDFRLLPEKTVFENVYLGLEVLGIGGAVARERVERILRRLDLAARRDQRVETLSGGEKQRVAIARAVVKEPELVLADEPTGNLDPERSREILRILEELNAEGITVILATHDENLLRGHHRRILVLPEGRIVNA</sequence>
<evidence type="ECO:0000256" key="5">
    <source>
        <dbReference type="ARBA" id="ARBA00022475"/>
    </source>
</evidence>
<keyword evidence="14" id="KW-1185">Reference proteome</keyword>
<dbReference type="RefSeq" id="WP_168718697.1">
    <property type="nucleotide sequence ID" value="NZ_CP042909.1"/>
</dbReference>
<organism evidence="13 14">
    <name type="scientific">Thermosulfurimonas marina</name>
    <dbReference type="NCBI Taxonomy" id="2047767"/>
    <lineage>
        <taxon>Bacteria</taxon>
        <taxon>Pseudomonadati</taxon>
        <taxon>Thermodesulfobacteriota</taxon>
        <taxon>Thermodesulfobacteria</taxon>
        <taxon>Thermodesulfobacteriales</taxon>
        <taxon>Thermodesulfobacteriaceae</taxon>
        <taxon>Thermosulfurimonas</taxon>
    </lineage>
</organism>
<dbReference type="InterPro" id="IPR003593">
    <property type="entry name" value="AAA+_ATPase"/>
</dbReference>
<dbReference type="Proteomes" id="UP000501253">
    <property type="component" value="Chromosome"/>
</dbReference>
<keyword evidence="8 11" id="KW-0067">ATP-binding</keyword>
<proteinExistence type="inferred from homology"/>
<dbReference type="InterPro" id="IPR027417">
    <property type="entry name" value="P-loop_NTPase"/>
</dbReference>
<keyword evidence="10 11" id="KW-0131">Cell cycle</keyword>
<evidence type="ECO:0000259" key="12">
    <source>
        <dbReference type="PROSITE" id="PS50893"/>
    </source>
</evidence>
<feature type="domain" description="ABC transporter" evidence="12">
    <location>
        <begin position="8"/>
        <end position="224"/>
    </location>
</feature>
<keyword evidence="4" id="KW-0813">Transport</keyword>
<comment type="similarity">
    <text evidence="2 11">Belongs to the ABC transporter superfamily.</text>
</comment>
<dbReference type="NCBIfam" id="TIGR02673">
    <property type="entry name" value="FtsE"/>
    <property type="match status" value="1"/>
</dbReference>
<dbReference type="CDD" id="cd03255">
    <property type="entry name" value="ABC_MJ0796_LolCDE_FtsE"/>
    <property type="match status" value="1"/>
</dbReference>
<dbReference type="InterPro" id="IPR003439">
    <property type="entry name" value="ABC_transporter-like_ATP-bd"/>
</dbReference>
<accession>A0A6H1WQ57</accession>
<evidence type="ECO:0000256" key="8">
    <source>
        <dbReference type="ARBA" id="ARBA00022840"/>
    </source>
</evidence>
<keyword evidence="6 11" id="KW-0132">Cell division</keyword>
<dbReference type="InterPro" id="IPR015854">
    <property type="entry name" value="ABC_transpr_LolD-like"/>
</dbReference>
<dbReference type="KEGG" id="tmai:FVE67_00365"/>
<reference evidence="13 14" key="1">
    <citation type="submission" date="2019-08" db="EMBL/GenBank/DDBJ databases">
        <title>Complete genome sequence of Thermosulfurimonas marina SU872T, an anaerobic thermophilic chemolithoautotrophic bacterium isolated from a shallow marine hydrothermal vent.</title>
        <authorList>
            <person name="Allioux M."/>
            <person name="Jebbar M."/>
            <person name="Slobodkina G."/>
            <person name="Slobodkin A."/>
            <person name="Moalic Y."/>
            <person name="Frolova A."/>
            <person name="Shao Z."/>
            <person name="Alain K."/>
        </authorList>
    </citation>
    <scope>NUCLEOTIDE SEQUENCE [LARGE SCALE GENOMIC DNA]</scope>
    <source>
        <strain evidence="13 14">SU872</strain>
    </source>
</reference>
<dbReference type="GO" id="GO:0005524">
    <property type="term" value="F:ATP binding"/>
    <property type="evidence" value="ECO:0007669"/>
    <property type="project" value="UniProtKB-UniRule"/>
</dbReference>
<evidence type="ECO:0000256" key="10">
    <source>
        <dbReference type="ARBA" id="ARBA00023306"/>
    </source>
</evidence>
<protein>
    <recommendedName>
        <fullName evidence="3 11">Cell division ATP-binding protein FtsE</fullName>
    </recommendedName>
</protein>
<dbReference type="EMBL" id="CP042909">
    <property type="protein sequence ID" value="QJA05332.1"/>
    <property type="molecule type" value="Genomic_DNA"/>
</dbReference>
<dbReference type="SUPFAM" id="SSF52540">
    <property type="entry name" value="P-loop containing nucleoside triphosphate hydrolases"/>
    <property type="match status" value="1"/>
</dbReference>
<evidence type="ECO:0000256" key="1">
    <source>
        <dbReference type="ARBA" id="ARBA00002579"/>
    </source>
</evidence>
<dbReference type="InterPro" id="IPR017911">
    <property type="entry name" value="MacB-like_ATP-bd"/>
</dbReference>
<dbReference type="PROSITE" id="PS00211">
    <property type="entry name" value="ABC_TRANSPORTER_1"/>
    <property type="match status" value="1"/>
</dbReference>
<dbReference type="GO" id="GO:0016887">
    <property type="term" value="F:ATP hydrolysis activity"/>
    <property type="evidence" value="ECO:0007669"/>
    <property type="project" value="InterPro"/>
</dbReference>
<name>A0A6H1WQ57_9BACT</name>
<dbReference type="SMART" id="SM00382">
    <property type="entry name" value="AAA"/>
    <property type="match status" value="1"/>
</dbReference>
<gene>
    <name evidence="11 13" type="primary">ftsE</name>
    <name evidence="13" type="ORF">FVE67_00365</name>
</gene>
<evidence type="ECO:0000256" key="11">
    <source>
        <dbReference type="RuleBase" id="RU365094"/>
    </source>
</evidence>
<evidence type="ECO:0000313" key="13">
    <source>
        <dbReference type="EMBL" id="QJA05332.1"/>
    </source>
</evidence>
<evidence type="ECO:0000313" key="14">
    <source>
        <dbReference type="Proteomes" id="UP000501253"/>
    </source>
</evidence>
<dbReference type="AlphaFoldDB" id="A0A6H1WQ57"/>
<dbReference type="InterPro" id="IPR017871">
    <property type="entry name" value="ABC_transporter-like_CS"/>
</dbReference>